<dbReference type="EMBL" id="CM045771">
    <property type="protein sequence ID" value="KAI7987618.1"/>
    <property type="molecule type" value="Genomic_DNA"/>
</dbReference>
<accession>A0ACC0FGD1</accession>
<name>A0ACC0FGD1_9ERIC</name>
<proteinExistence type="predicted"/>
<reference evidence="1 2" key="1">
    <citation type="journal article" date="2022" name="Plant J.">
        <title>Chromosome-level genome of Camellia lanceoleosa provides a valuable resource for understanding genome evolution and self-incompatibility.</title>
        <authorList>
            <person name="Gong W."/>
            <person name="Xiao S."/>
            <person name="Wang L."/>
            <person name="Liao Z."/>
            <person name="Chang Y."/>
            <person name="Mo W."/>
            <person name="Hu G."/>
            <person name="Li W."/>
            <person name="Zhao G."/>
            <person name="Zhu H."/>
            <person name="Hu X."/>
            <person name="Ji K."/>
            <person name="Xiang X."/>
            <person name="Song Q."/>
            <person name="Yuan D."/>
            <person name="Jin S."/>
            <person name="Zhang L."/>
        </authorList>
    </citation>
    <scope>NUCLEOTIDE SEQUENCE [LARGE SCALE GENOMIC DNA]</scope>
    <source>
        <strain evidence="1">SQ_2022a</strain>
    </source>
</reference>
<evidence type="ECO:0000313" key="1">
    <source>
        <dbReference type="EMBL" id="KAI7987618.1"/>
    </source>
</evidence>
<keyword evidence="2" id="KW-1185">Reference proteome</keyword>
<comment type="caution">
    <text evidence="1">The sequence shown here is derived from an EMBL/GenBank/DDBJ whole genome shotgun (WGS) entry which is preliminary data.</text>
</comment>
<dbReference type="Proteomes" id="UP001060215">
    <property type="component" value="Chromosome 14"/>
</dbReference>
<sequence>MLQNSISIPRDGSKSSICYEAVAILLYCALAEIYHDGSFTRVDRVRCCKTEIRRILYLTLKGENDAR</sequence>
<gene>
    <name evidence="1" type="ORF">LOK49_LG13G00803</name>
</gene>
<protein>
    <submittedName>
        <fullName evidence="1">Uncharacterized protein</fullName>
    </submittedName>
</protein>
<evidence type="ECO:0000313" key="2">
    <source>
        <dbReference type="Proteomes" id="UP001060215"/>
    </source>
</evidence>
<organism evidence="1 2">
    <name type="scientific">Camellia lanceoleosa</name>
    <dbReference type="NCBI Taxonomy" id="1840588"/>
    <lineage>
        <taxon>Eukaryota</taxon>
        <taxon>Viridiplantae</taxon>
        <taxon>Streptophyta</taxon>
        <taxon>Embryophyta</taxon>
        <taxon>Tracheophyta</taxon>
        <taxon>Spermatophyta</taxon>
        <taxon>Magnoliopsida</taxon>
        <taxon>eudicotyledons</taxon>
        <taxon>Gunneridae</taxon>
        <taxon>Pentapetalae</taxon>
        <taxon>asterids</taxon>
        <taxon>Ericales</taxon>
        <taxon>Theaceae</taxon>
        <taxon>Camellia</taxon>
    </lineage>
</organism>